<dbReference type="AlphaFoldDB" id="A0A074Y7F9"/>
<dbReference type="GeneID" id="25364271"/>
<dbReference type="RefSeq" id="XP_013342256.1">
    <property type="nucleotide sequence ID" value="XM_013486802.1"/>
</dbReference>
<dbReference type="OMA" id="WTHPETM"/>
<accession>A0A074Y7F9</accession>
<keyword evidence="2" id="KW-1185">Reference proteome</keyword>
<dbReference type="HOGENOM" id="CLU_045155_1_1_1"/>
<reference evidence="1 2" key="1">
    <citation type="journal article" date="2014" name="BMC Genomics">
        <title>Genome sequencing of four Aureobasidium pullulans varieties: biotechnological potential, stress tolerance, and description of new species.</title>
        <authorList>
            <person name="Gostin Ar C."/>
            <person name="Ohm R.A."/>
            <person name="Kogej T."/>
            <person name="Sonjak S."/>
            <person name="Turk M."/>
            <person name="Zajc J."/>
            <person name="Zalar P."/>
            <person name="Grube M."/>
            <person name="Sun H."/>
            <person name="Han J."/>
            <person name="Sharma A."/>
            <person name="Chiniquy J."/>
            <person name="Ngan C.Y."/>
            <person name="Lipzen A."/>
            <person name="Barry K."/>
            <person name="Grigoriev I.V."/>
            <person name="Gunde-Cimerman N."/>
        </authorList>
    </citation>
    <scope>NUCLEOTIDE SEQUENCE [LARGE SCALE GENOMIC DNA]</scope>
    <source>
        <strain evidence="1 2">EXF-2481</strain>
    </source>
</reference>
<dbReference type="Proteomes" id="UP000030641">
    <property type="component" value="Unassembled WGS sequence"/>
</dbReference>
<dbReference type="OrthoDB" id="10256055at2759"/>
<evidence type="ECO:0000313" key="1">
    <source>
        <dbReference type="EMBL" id="KEQ93718.1"/>
    </source>
</evidence>
<evidence type="ECO:0008006" key="3">
    <source>
        <dbReference type="Google" id="ProtNLM"/>
    </source>
</evidence>
<name>A0A074Y7F9_AURSE</name>
<proteinExistence type="predicted"/>
<dbReference type="InParanoid" id="A0A074Y7F9"/>
<evidence type="ECO:0000313" key="2">
    <source>
        <dbReference type="Proteomes" id="UP000030641"/>
    </source>
</evidence>
<sequence>MPSLEASFTHDEDVFDPKIHLEFSPAETVFSLADLGIQEHEYTTPIAGCTPFKLLSMEGVMAYRRAILRREVFEQCAGYPFPGTVTLRNVAKASQFVRDLWTHPKTIEIVSNVLGVKAEVIMDTEIGHTNIQVSGSGDVLSQLTIQPSQEARPLTKEEEAYDPLSGSSVIPWHYDSYPFVAIIMLSDTTHMKGGETYISAKDIQAARPSLGTAVILQGGQVKHLAARTFGSSERITTITSFRAADIGRWDNSWLANLRSYDNLPELYSQWSLYRLKKMRDELDAAVTKIETANKSGDIFVHQETEALCDEISRYSKRTARQMVDPEIRDGLARKYGAKGISEASKYWHKVRATHRESSLIADATKYAEENMPRMKGYTLDWCQTRGRIQRGSRERGTQGLIVWDEQTDYLLGDELESQGLNEILLYWMEETGLMDVLAETAG</sequence>
<dbReference type="EMBL" id="KL584764">
    <property type="protein sequence ID" value="KEQ93718.1"/>
    <property type="molecule type" value="Genomic_DNA"/>
</dbReference>
<organism evidence="1 2">
    <name type="scientific">Aureobasidium subglaciale (strain EXF-2481)</name>
    <name type="common">Aureobasidium pullulans var. subglaciale</name>
    <dbReference type="NCBI Taxonomy" id="1043005"/>
    <lineage>
        <taxon>Eukaryota</taxon>
        <taxon>Fungi</taxon>
        <taxon>Dikarya</taxon>
        <taxon>Ascomycota</taxon>
        <taxon>Pezizomycotina</taxon>
        <taxon>Dothideomycetes</taxon>
        <taxon>Dothideomycetidae</taxon>
        <taxon>Dothideales</taxon>
        <taxon>Saccotheciaceae</taxon>
        <taxon>Aureobasidium</taxon>
    </lineage>
</organism>
<dbReference type="STRING" id="1043005.A0A074Y7F9"/>
<dbReference type="PANTHER" id="PTHR41677:SF1">
    <property type="entry name" value="FE2OG DIOXYGENASE DOMAIN-CONTAINING PROTEIN"/>
    <property type="match status" value="1"/>
</dbReference>
<gene>
    <name evidence="1" type="ORF">AUEXF2481DRAFT_30805</name>
</gene>
<protein>
    <recommendedName>
        <fullName evidence="3">Fe2OG dioxygenase domain-containing protein</fullName>
    </recommendedName>
</protein>
<dbReference type="PANTHER" id="PTHR41677">
    <property type="entry name" value="YALI0B19030P"/>
    <property type="match status" value="1"/>
</dbReference>